<evidence type="ECO:0000256" key="1">
    <source>
        <dbReference type="ARBA" id="ARBA00004651"/>
    </source>
</evidence>
<dbReference type="InterPro" id="IPR036259">
    <property type="entry name" value="MFS_trans_sf"/>
</dbReference>
<dbReference type="GO" id="GO:0005886">
    <property type="term" value="C:plasma membrane"/>
    <property type="evidence" value="ECO:0007669"/>
    <property type="project" value="UniProtKB-SubCell"/>
</dbReference>
<feature type="transmembrane region" description="Helical" evidence="5">
    <location>
        <begin position="177"/>
        <end position="195"/>
    </location>
</feature>
<dbReference type="PANTHER" id="PTHR23518">
    <property type="entry name" value="C-METHYLTRANSFERASE"/>
    <property type="match status" value="1"/>
</dbReference>
<dbReference type="EMBL" id="CP043641">
    <property type="protein sequence ID" value="QNE36822.1"/>
    <property type="molecule type" value="Genomic_DNA"/>
</dbReference>
<keyword evidence="4 5" id="KW-0472">Membrane</keyword>
<dbReference type="CDD" id="cd17370">
    <property type="entry name" value="MFS_MJ1317_like"/>
    <property type="match status" value="1"/>
</dbReference>
<name>A0A7G6YEA7_9MICO</name>
<evidence type="ECO:0000256" key="4">
    <source>
        <dbReference type="ARBA" id="ARBA00023136"/>
    </source>
</evidence>
<evidence type="ECO:0000313" key="8">
    <source>
        <dbReference type="Proteomes" id="UP000515511"/>
    </source>
</evidence>
<feature type="transmembrane region" description="Helical" evidence="5">
    <location>
        <begin position="291"/>
        <end position="307"/>
    </location>
</feature>
<evidence type="ECO:0000256" key="5">
    <source>
        <dbReference type="SAM" id="Phobius"/>
    </source>
</evidence>
<dbReference type="KEGG" id="lse:F1C12_17995"/>
<proteinExistence type="predicted"/>
<dbReference type="AlphaFoldDB" id="A0A7G6YEA7"/>
<keyword evidence="3 5" id="KW-1133">Transmembrane helix</keyword>
<feature type="transmembrane region" description="Helical" evidence="5">
    <location>
        <begin position="226"/>
        <end position="244"/>
    </location>
</feature>
<feature type="transmembrane region" description="Helical" evidence="5">
    <location>
        <begin position="313"/>
        <end position="331"/>
    </location>
</feature>
<sequence>MSEPRDTGTGPDERWITPGVVSIGAASFFSDSGHEIATSVMPAFLTSVLGGSAAALGVIEGISDALTGVTKVVGGPLANDPARRRSLATGGYIVTAVATAAIGLATAVWQVGVLRAFAWAARGIRSPARDSLLGSLANPNAYGKSFGIERAGDNLGAVVGPLLAAGLVAWVGIRPAIWFAFIPGILAAVAIIVAAREAKRRLGDQTKERVRLNIAGLRSAGLGRPLLPILLFECGNLATTMLILRSTDQLTALGFASAASLAILFYAGHNAIAAAISFIGGVWLDRAGPRIVFAAGAAAYVLGYAAFSVPGVGWALLLLGFILAGAGIGLAETAESALVARALPDRVRGTGFGVLGGVQAIGNIVGTVVAGILYTTLSPTAAFIYAAAWMLLSFAASAFFTNPSSERTP</sequence>
<dbReference type="Proteomes" id="UP000515511">
    <property type="component" value="Chromosome"/>
</dbReference>
<protein>
    <submittedName>
        <fullName evidence="7">MFS transporter</fullName>
    </submittedName>
</protein>
<dbReference type="RefSeq" id="WP_185276259.1">
    <property type="nucleotide sequence ID" value="NZ_CP043641.1"/>
</dbReference>
<dbReference type="PROSITE" id="PS50850">
    <property type="entry name" value="MFS"/>
    <property type="match status" value="1"/>
</dbReference>
<evidence type="ECO:0000259" key="6">
    <source>
        <dbReference type="PROSITE" id="PS50850"/>
    </source>
</evidence>
<accession>A0A7G6YEA7</accession>
<feature type="transmembrane region" description="Helical" evidence="5">
    <location>
        <begin position="92"/>
        <end position="117"/>
    </location>
</feature>
<gene>
    <name evidence="7" type="ORF">F1C12_17995</name>
</gene>
<dbReference type="InterPro" id="IPR020846">
    <property type="entry name" value="MFS_dom"/>
</dbReference>
<dbReference type="InterPro" id="IPR011701">
    <property type="entry name" value="MFS"/>
</dbReference>
<reference evidence="8" key="1">
    <citation type="submission" date="2019-09" db="EMBL/GenBank/DDBJ databases">
        <title>Antimicrobial potential of Antarctic Bacteria.</title>
        <authorList>
            <person name="Benaud N."/>
            <person name="Edwards R.J."/>
            <person name="Ferrari B.C."/>
        </authorList>
    </citation>
    <scope>NUCLEOTIDE SEQUENCE [LARGE SCALE GENOMIC DNA]</scope>
    <source>
        <strain evidence="8">INR9</strain>
    </source>
</reference>
<comment type="subcellular location">
    <subcellularLocation>
        <location evidence="1">Cell membrane</location>
        <topology evidence="1">Multi-pass membrane protein</topology>
    </subcellularLocation>
</comment>
<keyword evidence="2 5" id="KW-0812">Transmembrane</keyword>
<evidence type="ECO:0000256" key="2">
    <source>
        <dbReference type="ARBA" id="ARBA00022692"/>
    </source>
</evidence>
<feature type="transmembrane region" description="Helical" evidence="5">
    <location>
        <begin position="154"/>
        <end position="171"/>
    </location>
</feature>
<organism evidence="7 8">
    <name type="scientific">Leifsonia shinshuensis</name>
    <dbReference type="NCBI Taxonomy" id="150026"/>
    <lineage>
        <taxon>Bacteria</taxon>
        <taxon>Bacillati</taxon>
        <taxon>Actinomycetota</taxon>
        <taxon>Actinomycetes</taxon>
        <taxon>Micrococcales</taxon>
        <taxon>Microbacteriaceae</taxon>
        <taxon>Leifsonia</taxon>
    </lineage>
</organism>
<evidence type="ECO:0000256" key="3">
    <source>
        <dbReference type="ARBA" id="ARBA00022989"/>
    </source>
</evidence>
<feature type="transmembrane region" description="Helical" evidence="5">
    <location>
        <begin position="352"/>
        <end position="374"/>
    </location>
</feature>
<dbReference type="PANTHER" id="PTHR23518:SF2">
    <property type="entry name" value="MAJOR FACILITATOR SUPERFAMILY TRANSPORTER"/>
    <property type="match status" value="1"/>
</dbReference>
<evidence type="ECO:0000313" key="7">
    <source>
        <dbReference type="EMBL" id="QNE36822.1"/>
    </source>
</evidence>
<dbReference type="Pfam" id="PF07690">
    <property type="entry name" value="MFS_1"/>
    <property type="match status" value="2"/>
</dbReference>
<dbReference type="SUPFAM" id="SSF103473">
    <property type="entry name" value="MFS general substrate transporter"/>
    <property type="match status" value="1"/>
</dbReference>
<feature type="transmembrane region" description="Helical" evidence="5">
    <location>
        <begin position="380"/>
        <end position="400"/>
    </location>
</feature>
<dbReference type="GO" id="GO:0022857">
    <property type="term" value="F:transmembrane transporter activity"/>
    <property type="evidence" value="ECO:0007669"/>
    <property type="project" value="InterPro"/>
</dbReference>
<dbReference type="Gene3D" id="1.20.1250.20">
    <property type="entry name" value="MFS general substrate transporter like domains"/>
    <property type="match status" value="2"/>
</dbReference>
<feature type="domain" description="Major facilitator superfamily (MFS) profile" evidence="6">
    <location>
        <begin position="19"/>
        <end position="405"/>
    </location>
</feature>
<feature type="transmembrane region" description="Helical" evidence="5">
    <location>
        <begin position="264"/>
        <end position="284"/>
    </location>
</feature>